<dbReference type="RefSeq" id="WP_245782830.1">
    <property type="nucleotide sequence ID" value="NZ_CBDQZW010000048.1"/>
</dbReference>
<evidence type="ECO:0000313" key="3">
    <source>
        <dbReference type="EMBL" id="SFI66594.1"/>
    </source>
</evidence>
<name>A0A1I3K2E5_9PSEU</name>
<dbReference type="InterPro" id="IPR009061">
    <property type="entry name" value="DNA-bd_dom_put_sf"/>
</dbReference>
<dbReference type="PANTHER" id="PTHR30204:SF98">
    <property type="entry name" value="HTH-TYPE TRANSCRIPTIONAL REGULATOR ADHR"/>
    <property type="match status" value="1"/>
</dbReference>
<dbReference type="STRING" id="115433.SAMN05421835_101382"/>
<sequence length="147" mass="16809">MSMADPAEVTWCTIQEVSRRSGLSEPTLRYYERIGLIGPVRRDPGSGHRRYDPELVETIVALSCLRDTGMSVRDLREYLAHLGDGAAAHLRELFRRNASRLDAEIERLTVRREYLRHKAELWDARVRGDAEAESRAIDGVRDAVSRF</sequence>
<protein>
    <submittedName>
        <fullName evidence="3">DNA-binding transcriptional regulator, MerR family</fullName>
    </submittedName>
</protein>
<dbReference type="SMART" id="SM00422">
    <property type="entry name" value="HTH_MERR"/>
    <property type="match status" value="1"/>
</dbReference>
<dbReference type="Pfam" id="PF13411">
    <property type="entry name" value="MerR_1"/>
    <property type="match status" value="1"/>
</dbReference>
<accession>A0A1I3K2E5</accession>
<dbReference type="GO" id="GO:0003700">
    <property type="term" value="F:DNA-binding transcription factor activity"/>
    <property type="evidence" value="ECO:0007669"/>
    <property type="project" value="InterPro"/>
</dbReference>
<keyword evidence="4" id="KW-1185">Reference proteome</keyword>
<dbReference type="Gene3D" id="1.10.1660.10">
    <property type="match status" value="1"/>
</dbReference>
<dbReference type="Proteomes" id="UP000199025">
    <property type="component" value="Unassembled WGS sequence"/>
</dbReference>
<proteinExistence type="predicted"/>
<dbReference type="GO" id="GO:0003677">
    <property type="term" value="F:DNA binding"/>
    <property type="evidence" value="ECO:0007669"/>
    <property type="project" value="UniProtKB-KW"/>
</dbReference>
<evidence type="ECO:0000256" key="1">
    <source>
        <dbReference type="ARBA" id="ARBA00023125"/>
    </source>
</evidence>
<dbReference type="PANTHER" id="PTHR30204">
    <property type="entry name" value="REDOX-CYCLING DRUG-SENSING TRANSCRIPTIONAL ACTIVATOR SOXR"/>
    <property type="match status" value="1"/>
</dbReference>
<keyword evidence="1 3" id="KW-0238">DNA-binding</keyword>
<dbReference type="EMBL" id="FORP01000001">
    <property type="protein sequence ID" value="SFI66594.1"/>
    <property type="molecule type" value="Genomic_DNA"/>
</dbReference>
<evidence type="ECO:0000259" key="2">
    <source>
        <dbReference type="PROSITE" id="PS50937"/>
    </source>
</evidence>
<organism evidence="3 4">
    <name type="scientific">Amycolatopsis sacchari</name>
    <dbReference type="NCBI Taxonomy" id="115433"/>
    <lineage>
        <taxon>Bacteria</taxon>
        <taxon>Bacillati</taxon>
        <taxon>Actinomycetota</taxon>
        <taxon>Actinomycetes</taxon>
        <taxon>Pseudonocardiales</taxon>
        <taxon>Pseudonocardiaceae</taxon>
        <taxon>Amycolatopsis</taxon>
    </lineage>
</organism>
<dbReference type="CDD" id="cd01109">
    <property type="entry name" value="HTH_YyaN"/>
    <property type="match status" value="1"/>
</dbReference>
<gene>
    <name evidence="3" type="ORF">SAMN05421835_101382</name>
</gene>
<feature type="domain" description="HTH merR-type" evidence="2">
    <location>
        <begin position="13"/>
        <end position="81"/>
    </location>
</feature>
<dbReference type="InterPro" id="IPR000551">
    <property type="entry name" value="MerR-type_HTH_dom"/>
</dbReference>
<reference evidence="3 4" key="1">
    <citation type="submission" date="2016-10" db="EMBL/GenBank/DDBJ databases">
        <authorList>
            <person name="de Groot N.N."/>
        </authorList>
    </citation>
    <scope>NUCLEOTIDE SEQUENCE [LARGE SCALE GENOMIC DNA]</scope>
    <source>
        <strain evidence="3 4">DSM 44468</strain>
    </source>
</reference>
<evidence type="ECO:0000313" key="4">
    <source>
        <dbReference type="Proteomes" id="UP000199025"/>
    </source>
</evidence>
<dbReference type="PROSITE" id="PS50937">
    <property type="entry name" value="HTH_MERR_2"/>
    <property type="match status" value="1"/>
</dbReference>
<dbReference type="AlphaFoldDB" id="A0A1I3K2E5"/>
<dbReference type="SUPFAM" id="SSF46955">
    <property type="entry name" value="Putative DNA-binding domain"/>
    <property type="match status" value="1"/>
</dbReference>
<dbReference type="InterPro" id="IPR047057">
    <property type="entry name" value="MerR_fam"/>
</dbReference>